<name>X1EY25_9ZZZZ</name>
<sequence length="29" mass="3387">AIQEGRGKIHCKISKADMKRLEKAGFEWR</sequence>
<protein>
    <submittedName>
        <fullName evidence="1">Uncharacterized protein</fullName>
    </submittedName>
</protein>
<feature type="non-terminal residue" evidence="1">
    <location>
        <position position="1"/>
    </location>
</feature>
<dbReference type="EMBL" id="BART01040963">
    <property type="protein sequence ID" value="GAH22069.1"/>
    <property type="molecule type" value="Genomic_DNA"/>
</dbReference>
<reference evidence="1" key="1">
    <citation type="journal article" date="2014" name="Front. Microbiol.">
        <title>High frequency of phylogenetically diverse reductive dehalogenase-homologous genes in deep subseafloor sedimentary metagenomes.</title>
        <authorList>
            <person name="Kawai M."/>
            <person name="Futagami T."/>
            <person name="Toyoda A."/>
            <person name="Takaki Y."/>
            <person name="Nishi S."/>
            <person name="Hori S."/>
            <person name="Arai W."/>
            <person name="Tsubouchi T."/>
            <person name="Morono Y."/>
            <person name="Uchiyama I."/>
            <person name="Ito T."/>
            <person name="Fujiyama A."/>
            <person name="Inagaki F."/>
            <person name="Takami H."/>
        </authorList>
    </citation>
    <scope>NUCLEOTIDE SEQUENCE</scope>
    <source>
        <strain evidence="1">Expedition CK06-06</strain>
    </source>
</reference>
<gene>
    <name evidence="1" type="ORF">S01H4_66277</name>
</gene>
<proteinExistence type="predicted"/>
<dbReference type="AlphaFoldDB" id="X1EY25"/>
<accession>X1EY25</accession>
<evidence type="ECO:0000313" key="1">
    <source>
        <dbReference type="EMBL" id="GAH22069.1"/>
    </source>
</evidence>
<comment type="caution">
    <text evidence="1">The sequence shown here is derived from an EMBL/GenBank/DDBJ whole genome shotgun (WGS) entry which is preliminary data.</text>
</comment>
<organism evidence="1">
    <name type="scientific">marine sediment metagenome</name>
    <dbReference type="NCBI Taxonomy" id="412755"/>
    <lineage>
        <taxon>unclassified sequences</taxon>
        <taxon>metagenomes</taxon>
        <taxon>ecological metagenomes</taxon>
    </lineage>
</organism>